<protein>
    <submittedName>
        <fullName evidence="1">Uncharacterized protein</fullName>
    </submittedName>
</protein>
<name>A0A3N4IG42_ASCIM</name>
<dbReference type="EMBL" id="ML119657">
    <property type="protein sequence ID" value="RPA84789.1"/>
    <property type="molecule type" value="Genomic_DNA"/>
</dbReference>
<accession>A0A3N4IG42</accession>
<evidence type="ECO:0000313" key="1">
    <source>
        <dbReference type="EMBL" id="RPA84789.1"/>
    </source>
</evidence>
<evidence type="ECO:0000313" key="2">
    <source>
        <dbReference type="Proteomes" id="UP000275078"/>
    </source>
</evidence>
<proteinExistence type="predicted"/>
<sequence>MDLSHLDLPDDTRVYLYFINKARSELKAGDLYQSYHTILQLLHQDEPPLPLFFKGYAYLHLGRVFEEDGQYGKARAAYCKAMGVFGRECKMHPTNGLWVWLETHLAGLPVREEGCEEEEERDEEEEMEGEGRHFVCGGGFRLTVLDSDVEMEG</sequence>
<dbReference type="Proteomes" id="UP000275078">
    <property type="component" value="Unassembled WGS sequence"/>
</dbReference>
<organism evidence="1 2">
    <name type="scientific">Ascobolus immersus RN42</name>
    <dbReference type="NCBI Taxonomy" id="1160509"/>
    <lineage>
        <taxon>Eukaryota</taxon>
        <taxon>Fungi</taxon>
        <taxon>Dikarya</taxon>
        <taxon>Ascomycota</taxon>
        <taxon>Pezizomycotina</taxon>
        <taxon>Pezizomycetes</taxon>
        <taxon>Pezizales</taxon>
        <taxon>Ascobolaceae</taxon>
        <taxon>Ascobolus</taxon>
    </lineage>
</organism>
<keyword evidence="2" id="KW-1185">Reference proteome</keyword>
<gene>
    <name evidence="1" type="ORF">BJ508DRAFT_303541</name>
</gene>
<reference evidence="1 2" key="1">
    <citation type="journal article" date="2018" name="Nat. Ecol. Evol.">
        <title>Pezizomycetes genomes reveal the molecular basis of ectomycorrhizal truffle lifestyle.</title>
        <authorList>
            <person name="Murat C."/>
            <person name="Payen T."/>
            <person name="Noel B."/>
            <person name="Kuo A."/>
            <person name="Morin E."/>
            <person name="Chen J."/>
            <person name="Kohler A."/>
            <person name="Krizsan K."/>
            <person name="Balestrini R."/>
            <person name="Da Silva C."/>
            <person name="Montanini B."/>
            <person name="Hainaut M."/>
            <person name="Levati E."/>
            <person name="Barry K.W."/>
            <person name="Belfiori B."/>
            <person name="Cichocki N."/>
            <person name="Clum A."/>
            <person name="Dockter R.B."/>
            <person name="Fauchery L."/>
            <person name="Guy J."/>
            <person name="Iotti M."/>
            <person name="Le Tacon F."/>
            <person name="Lindquist E.A."/>
            <person name="Lipzen A."/>
            <person name="Malagnac F."/>
            <person name="Mello A."/>
            <person name="Molinier V."/>
            <person name="Miyauchi S."/>
            <person name="Poulain J."/>
            <person name="Riccioni C."/>
            <person name="Rubini A."/>
            <person name="Sitrit Y."/>
            <person name="Splivallo R."/>
            <person name="Traeger S."/>
            <person name="Wang M."/>
            <person name="Zifcakova L."/>
            <person name="Wipf D."/>
            <person name="Zambonelli A."/>
            <person name="Paolocci F."/>
            <person name="Nowrousian M."/>
            <person name="Ottonello S."/>
            <person name="Baldrian P."/>
            <person name="Spatafora J.W."/>
            <person name="Henrissat B."/>
            <person name="Nagy L.G."/>
            <person name="Aury J.M."/>
            <person name="Wincker P."/>
            <person name="Grigoriev I.V."/>
            <person name="Bonfante P."/>
            <person name="Martin F.M."/>
        </authorList>
    </citation>
    <scope>NUCLEOTIDE SEQUENCE [LARGE SCALE GENOMIC DNA]</scope>
    <source>
        <strain evidence="1 2">RN42</strain>
    </source>
</reference>
<dbReference type="AlphaFoldDB" id="A0A3N4IG42"/>